<dbReference type="AlphaFoldDB" id="A0A1T0CMW9"/>
<evidence type="ECO:0000256" key="1">
    <source>
        <dbReference type="SAM" id="Phobius"/>
    </source>
</evidence>
<sequence length="126" mass="13679">MSYSAVIWLIGLSLLLVVLFLAASLKPMFHKPKQPSMPSIALPPTTQKLYNMLSPNLKDCTLEPKATRIIIAKSGVKKAIITIDAQAVMAERWLDDVLIINLAPDFVAADVSAVLTKIRAHIDAGS</sequence>
<feature type="transmembrane region" description="Helical" evidence="1">
    <location>
        <begin position="6"/>
        <end position="25"/>
    </location>
</feature>
<dbReference type="Proteomes" id="UP000189800">
    <property type="component" value="Unassembled WGS sequence"/>
</dbReference>
<organism evidence="2 3">
    <name type="scientific">Moraxella pluranimalium</name>
    <dbReference type="NCBI Taxonomy" id="470453"/>
    <lineage>
        <taxon>Bacteria</taxon>
        <taxon>Pseudomonadati</taxon>
        <taxon>Pseudomonadota</taxon>
        <taxon>Gammaproteobacteria</taxon>
        <taxon>Moraxellales</taxon>
        <taxon>Moraxellaceae</taxon>
        <taxon>Moraxella</taxon>
    </lineage>
</organism>
<keyword evidence="1" id="KW-0472">Membrane</keyword>
<evidence type="ECO:0000313" key="2">
    <source>
        <dbReference type="EMBL" id="OOS23653.1"/>
    </source>
</evidence>
<comment type="caution">
    <text evidence="2">The sequence shown here is derived from an EMBL/GenBank/DDBJ whole genome shotgun (WGS) entry which is preliminary data.</text>
</comment>
<dbReference type="EMBL" id="MUYU01000015">
    <property type="protein sequence ID" value="OOS23653.1"/>
    <property type="molecule type" value="Genomic_DNA"/>
</dbReference>
<protein>
    <submittedName>
        <fullName evidence="2">Uncharacterized protein</fullName>
    </submittedName>
</protein>
<reference evidence="2 3" key="1">
    <citation type="submission" date="2017-02" db="EMBL/GenBank/DDBJ databases">
        <title>Draft genome sequence of Moraxella pluranimalium CCUG 54913T type strain.</title>
        <authorList>
            <person name="Salva-Serra F."/>
            <person name="Engstrom-Jakobsson H."/>
            <person name="Thorell K."/>
            <person name="Jaen-Luchoro D."/>
            <person name="Gonzales-Siles L."/>
            <person name="Karlsson R."/>
            <person name="Yazdan S."/>
            <person name="Boulund F."/>
            <person name="Johnning A."/>
            <person name="Engstrand L."/>
            <person name="Kristiansson E."/>
            <person name="Moore E."/>
        </authorList>
    </citation>
    <scope>NUCLEOTIDE SEQUENCE [LARGE SCALE GENOMIC DNA]</scope>
    <source>
        <strain evidence="2 3">CCUG 54913</strain>
    </source>
</reference>
<proteinExistence type="predicted"/>
<evidence type="ECO:0000313" key="3">
    <source>
        <dbReference type="Proteomes" id="UP000189800"/>
    </source>
</evidence>
<dbReference type="STRING" id="470453.B0680_06785"/>
<name>A0A1T0CMW9_9GAMM</name>
<keyword evidence="1" id="KW-0812">Transmembrane</keyword>
<keyword evidence="3" id="KW-1185">Reference proteome</keyword>
<dbReference type="RefSeq" id="WP_078254334.1">
    <property type="nucleotide sequence ID" value="NZ_MUYU01000015.1"/>
</dbReference>
<gene>
    <name evidence="2" type="ORF">B0680_06785</name>
</gene>
<accession>A0A1T0CMW9</accession>
<keyword evidence="1" id="KW-1133">Transmembrane helix</keyword>